<dbReference type="InterPro" id="IPR044656">
    <property type="entry name" value="HSP14.7/HSP23.5/HSP23.6-like"/>
</dbReference>
<comment type="caution">
    <text evidence="5">The sequence shown here is derived from an EMBL/GenBank/DDBJ whole genome shotgun (WGS) entry which is preliminary data.</text>
</comment>
<evidence type="ECO:0000256" key="3">
    <source>
        <dbReference type="SAM" id="SignalP"/>
    </source>
</evidence>
<dbReference type="OrthoDB" id="1431247at2759"/>
<dbReference type="PANTHER" id="PTHR46991:SF36">
    <property type="entry name" value="26.2 KDA HEAT SHOCK PROTEIN, MITOCHONDRIAL"/>
    <property type="match status" value="1"/>
</dbReference>
<feature type="domain" description="SHSP" evidence="4">
    <location>
        <begin position="114"/>
        <end position="227"/>
    </location>
</feature>
<sequence length="227" mass="24726">MAFAVASKAAPLAGLLKKLLLAAPSASWAAPAPAAAALCPAPASVVASRRLFSTGGAPFRRDDFDSEEYSTDEEEYSGDEDVVYGRPRARGFSVSMSSSADEPMSLGRRLLALMEDEAAEAPRRECWVSKEDADAVKLKVAMPGLGKEHVKVWADQDELAIEGEGVKDTEYDDEDEAPAWYGHRIEFPADTFKMDQVKAVMKDGVLKVTVPKIKLEDREDVFLVKVE</sequence>
<evidence type="ECO:0000259" key="4">
    <source>
        <dbReference type="PROSITE" id="PS01031"/>
    </source>
</evidence>
<dbReference type="Pfam" id="PF00011">
    <property type="entry name" value="HSP20"/>
    <property type="match status" value="1"/>
</dbReference>
<feature type="chain" id="PRO_5038077339" description="SHSP domain-containing protein" evidence="3">
    <location>
        <begin position="30"/>
        <end position="227"/>
    </location>
</feature>
<keyword evidence="3" id="KW-0732">Signal</keyword>
<evidence type="ECO:0000256" key="2">
    <source>
        <dbReference type="RuleBase" id="RU003616"/>
    </source>
</evidence>
<name>A0A921Q179_SORBI</name>
<dbReference type="Gene3D" id="2.60.40.790">
    <property type="match status" value="1"/>
</dbReference>
<dbReference type="SUPFAM" id="SSF49764">
    <property type="entry name" value="HSP20-like chaperones"/>
    <property type="match status" value="1"/>
</dbReference>
<reference evidence="5" key="2">
    <citation type="submission" date="2020-10" db="EMBL/GenBank/DDBJ databases">
        <authorList>
            <person name="Cooper E.A."/>
            <person name="Brenton Z.W."/>
            <person name="Flinn B.S."/>
            <person name="Jenkins J."/>
            <person name="Shu S."/>
            <person name="Flowers D."/>
            <person name="Luo F."/>
            <person name="Wang Y."/>
            <person name="Xia P."/>
            <person name="Barry K."/>
            <person name="Daum C."/>
            <person name="Lipzen A."/>
            <person name="Yoshinaga Y."/>
            <person name="Schmutz J."/>
            <person name="Saski C."/>
            <person name="Vermerris W."/>
            <person name="Kresovich S."/>
        </authorList>
    </citation>
    <scope>NUCLEOTIDE SEQUENCE</scope>
</reference>
<organism evidence="5 6">
    <name type="scientific">Sorghum bicolor</name>
    <name type="common">Sorghum</name>
    <name type="synonym">Sorghum vulgare</name>
    <dbReference type="NCBI Taxonomy" id="4558"/>
    <lineage>
        <taxon>Eukaryota</taxon>
        <taxon>Viridiplantae</taxon>
        <taxon>Streptophyta</taxon>
        <taxon>Embryophyta</taxon>
        <taxon>Tracheophyta</taxon>
        <taxon>Spermatophyta</taxon>
        <taxon>Magnoliopsida</taxon>
        <taxon>Liliopsida</taxon>
        <taxon>Poales</taxon>
        <taxon>Poaceae</taxon>
        <taxon>PACMAD clade</taxon>
        <taxon>Panicoideae</taxon>
        <taxon>Andropogonodae</taxon>
        <taxon>Andropogoneae</taxon>
        <taxon>Sorghinae</taxon>
        <taxon>Sorghum</taxon>
    </lineage>
</organism>
<dbReference type="InterPro" id="IPR008978">
    <property type="entry name" value="HSP20-like_chaperone"/>
</dbReference>
<dbReference type="PANTHER" id="PTHR46991">
    <property type="entry name" value="23.5 KDA HEAT SHOCK PROTEIN, MITOCHONDRIAL"/>
    <property type="match status" value="1"/>
</dbReference>
<comment type="similarity">
    <text evidence="1 2">Belongs to the small heat shock protein (HSP20) family.</text>
</comment>
<dbReference type="OMA" id="WADQDEL"/>
<reference evidence="5" key="1">
    <citation type="journal article" date="2019" name="BMC Genomics">
        <title>A new reference genome for Sorghum bicolor reveals high levels of sequence similarity between sweet and grain genotypes: implications for the genetics of sugar metabolism.</title>
        <authorList>
            <person name="Cooper E.A."/>
            <person name="Brenton Z.W."/>
            <person name="Flinn B.S."/>
            <person name="Jenkins J."/>
            <person name="Shu S."/>
            <person name="Flowers D."/>
            <person name="Luo F."/>
            <person name="Wang Y."/>
            <person name="Xia P."/>
            <person name="Barry K."/>
            <person name="Daum C."/>
            <person name="Lipzen A."/>
            <person name="Yoshinaga Y."/>
            <person name="Schmutz J."/>
            <person name="Saski C."/>
            <person name="Vermerris W."/>
            <person name="Kresovich S."/>
        </authorList>
    </citation>
    <scope>NUCLEOTIDE SEQUENCE</scope>
</reference>
<proteinExistence type="inferred from homology"/>
<dbReference type="EMBL" id="CM027689">
    <property type="protein sequence ID" value="KAG0513482.1"/>
    <property type="molecule type" value="Genomic_DNA"/>
</dbReference>
<protein>
    <recommendedName>
        <fullName evidence="4">SHSP domain-containing protein</fullName>
    </recommendedName>
</protein>
<evidence type="ECO:0000313" key="6">
    <source>
        <dbReference type="Proteomes" id="UP000807115"/>
    </source>
</evidence>
<accession>A0A921Q179</accession>
<evidence type="ECO:0000313" key="5">
    <source>
        <dbReference type="EMBL" id="KAG0513482.1"/>
    </source>
</evidence>
<dbReference type="Proteomes" id="UP000807115">
    <property type="component" value="Chromosome 10"/>
</dbReference>
<dbReference type="InterPro" id="IPR002068">
    <property type="entry name" value="A-crystallin/Hsp20_dom"/>
</dbReference>
<feature type="signal peptide" evidence="3">
    <location>
        <begin position="1"/>
        <end position="29"/>
    </location>
</feature>
<dbReference type="AlphaFoldDB" id="A0A921Q179"/>
<evidence type="ECO:0000256" key="1">
    <source>
        <dbReference type="PROSITE-ProRule" id="PRU00285"/>
    </source>
</evidence>
<gene>
    <name evidence="5" type="ORF">BDA96_10G106200</name>
</gene>
<dbReference type="Gramene" id="EER89430">
    <property type="protein sequence ID" value="EER89430"/>
    <property type="gene ID" value="SORBI_3010G087500"/>
</dbReference>
<dbReference type="PROSITE" id="PS01031">
    <property type="entry name" value="SHSP"/>
    <property type="match status" value="1"/>
</dbReference>
<dbReference type="KEGG" id="sbi:8080049"/>
<dbReference type="CDD" id="cd06464">
    <property type="entry name" value="ACD_sHsps-like"/>
    <property type="match status" value="1"/>
</dbReference>